<dbReference type="HOGENOM" id="CLU_855452_0_0_1"/>
<keyword evidence="2" id="KW-1185">Reference proteome</keyword>
<evidence type="ECO:0000313" key="1">
    <source>
        <dbReference type="EMBL" id="KIM37756.1"/>
    </source>
</evidence>
<proteinExistence type="predicted"/>
<dbReference type="AlphaFoldDB" id="A0A0C3C2B5"/>
<dbReference type="InterPro" id="IPR032675">
    <property type="entry name" value="LRR_dom_sf"/>
</dbReference>
<sequence length="325" mass="36398">MVPVSIPPEIWLKTAQFIPSNILQTLYSVNPVFLDIALNEKYSQISLAGQCTPTTPKYLKHLNLPHIAWRVQRLVLSSDWVTTNIYMARSRGLTFYTKIARTLPFNLGRFIDPAMRRISNIKRCNALMETAVVNFPNVSYVLIFDGSHPSSASETAPGLFLNASMFTSLEEISLKISPRDGSNVDVEAASTFFQAVASTLTSLDISYHNTFDEPSRLLQMLSRQAGQIAFPKLTSFSLFHMEPLALPDSNIMRFLNQHADTLKRLRLQHTKRSTSQSPDNLSLLPLPVLPHVETLNILSGSSWKEGLDAALGYIHHSWITLTTLV</sequence>
<dbReference type="EMBL" id="KN831795">
    <property type="protein sequence ID" value="KIM37756.1"/>
    <property type="molecule type" value="Genomic_DNA"/>
</dbReference>
<evidence type="ECO:0000313" key="2">
    <source>
        <dbReference type="Proteomes" id="UP000053424"/>
    </source>
</evidence>
<reference evidence="2" key="2">
    <citation type="submission" date="2015-01" db="EMBL/GenBank/DDBJ databases">
        <title>Evolutionary Origins and Diversification of the Mycorrhizal Mutualists.</title>
        <authorList>
            <consortium name="DOE Joint Genome Institute"/>
            <consortium name="Mycorrhizal Genomics Consortium"/>
            <person name="Kohler A."/>
            <person name="Kuo A."/>
            <person name="Nagy L.G."/>
            <person name="Floudas D."/>
            <person name="Copeland A."/>
            <person name="Barry K.W."/>
            <person name="Cichocki N."/>
            <person name="Veneault-Fourrey C."/>
            <person name="LaButti K."/>
            <person name="Lindquist E.A."/>
            <person name="Lipzen A."/>
            <person name="Lundell T."/>
            <person name="Morin E."/>
            <person name="Murat C."/>
            <person name="Riley R."/>
            <person name="Ohm R."/>
            <person name="Sun H."/>
            <person name="Tunlid A."/>
            <person name="Henrissat B."/>
            <person name="Grigoriev I.V."/>
            <person name="Hibbett D.S."/>
            <person name="Martin F."/>
        </authorList>
    </citation>
    <scope>NUCLEOTIDE SEQUENCE [LARGE SCALE GENOMIC DNA]</scope>
    <source>
        <strain evidence="2">h7</strain>
    </source>
</reference>
<reference evidence="1 2" key="1">
    <citation type="submission" date="2014-04" db="EMBL/GenBank/DDBJ databases">
        <authorList>
            <consortium name="DOE Joint Genome Institute"/>
            <person name="Kuo A."/>
            <person name="Gay G."/>
            <person name="Dore J."/>
            <person name="Kohler A."/>
            <person name="Nagy L.G."/>
            <person name="Floudas D."/>
            <person name="Copeland A."/>
            <person name="Barry K.W."/>
            <person name="Cichocki N."/>
            <person name="Veneault-Fourrey C."/>
            <person name="LaButti K."/>
            <person name="Lindquist E.A."/>
            <person name="Lipzen A."/>
            <person name="Lundell T."/>
            <person name="Morin E."/>
            <person name="Murat C."/>
            <person name="Sun H."/>
            <person name="Tunlid A."/>
            <person name="Henrissat B."/>
            <person name="Grigoriev I.V."/>
            <person name="Hibbett D.S."/>
            <person name="Martin F."/>
            <person name="Nordberg H.P."/>
            <person name="Cantor M.N."/>
            <person name="Hua S.X."/>
        </authorList>
    </citation>
    <scope>NUCLEOTIDE SEQUENCE [LARGE SCALE GENOMIC DNA]</scope>
    <source>
        <strain evidence="2">h7</strain>
    </source>
</reference>
<evidence type="ECO:0008006" key="3">
    <source>
        <dbReference type="Google" id="ProtNLM"/>
    </source>
</evidence>
<protein>
    <recommendedName>
        <fullName evidence="3">F-box domain-containing protein</fullName>
    </recommendedName>
</protein>
<dbReference type="OrthoDB" id="3071584at2759"/>
<accession>A0A0C3C2B5</accession>
<gene>
    <name evidence="1" type="ORF">M413DRAFT_30682</name>
</gene>
<organism evidence="1 2">
    <name type="scientific">Hebeloma cylindrosporum</name>
    <dbReference type="NCBI Taxonomy" id="76867"/>
    <lineage>
        <taxon>Eukaryota</taxon>
        <taxon>Fungi</taxon>
        <taxon>Dikarya</taxon>
        <taxon>Basidiomycota</taxon>
        <taxon>Agaricomycotina</taxon>
        <taxon>Agaricomycetes</taxon>
        <taxon>Agaricomycetidae</taxon>
        <taxon>Agaricales</taxon>
        <taxon>Agaricineae</taxon>
        <taxon>Hymenogastraceae</taxon>
        <taxon>Hebeloma</taxon>
    </lineage>
</organism>
<name>A0A0C3C2B5_HEBCY</name>
<dbReference type="Gene3D" id="3.80.10.10">
    <property type="entry name" value="Ribonuclease Inhibitor"/>
    <property type="match status" value="1"/>
</dbReference>
<dbReference type="Proteomes" id="UP000053424">
    <property type="component" value="Unassembled WGS sequence"/>
</dbReference>